<evidence type="ECO:0000256" key="1">
    <source>
        <dbReference type="ARBA" id="ARBA00001974"/>
    </source>
</evidence>
<keyword evidence="3" id="KW-0560">Oxidoreductase</keyword>
<evidence type="ECO:0000259" key="5">
    <source>
        <dbReference type="Pfam" id="PF01593"/>
    </source>
</evidence>
<dbReference type="Gene3D" id="3.90.660.10">
    <property type="match status" value="1"/>
</dbReference>
<feature type="binding site" evidence="4">
    <location>
        <position position="55"/>
    </location>
    <ligand>
        <name>FAD</name>
        <dbReference type="ChEBI" id="CHEBI:57692"/>
    </ligand>
</feature>
<feature type="binding site" evidence="4">
    <location>
        <position position="280"/>
    </location>
    <ligand>
        <name>FAD</name>
        <dbReference type="ChEBI" id="CHEBI:57692"/>
    </ligand>
</feature>
<sequence>MTESRSLSRRTLLGSAAAGGAALAFGSLSGEAEAATTSGSLPSSVDVVVVGAGISGLVAARNLVAEGKSVLVLEARDRVGGRVLNHTLSGGAVIESGGAFVGPTQDHVLALAKELGVETFKEYVDGKNIYVPGLLGPMKYTGTVPPDPAILPDAFLLQTRIDQMSKQVPVDAPWTAPRAKEWDSITVDQWIRQASVVPKVQDVLLSYFQPSFGTDAKNMSLLFFLWYIATAGNEKNAGTFERSSGTAGAAQDSRFVGGSGQIPLRMAAQLGDRVALNAPVRRIIQSAAGVNVVTDRGAVRAKRVVVAVPPPLVVGIDFAPILPPRRLQLMQRMAMGTLMKCDAVYATPFWRKKGLSGSGLNTKGAVRVSFDNSPPDASVGVLLAFVGGSTWETYGTMPLAQRRKAVLEGFAAIVGKEALNPIEYVEQDWTHERWTMGSPIASPSPGAITSFGSTIREPHGLVHWAGTETSTYWSGFMDGAVRAGERVATEVSAAF</sequence>
<name>A0A5C8NNS2_9ACTN</name>
<comment type="caution">
    <text evidence="6">The sequence shown here is derived from an EMBL/GenBank/DDBJ whole genome shotgun (WGS) entry which is preliminary data.</text>
</comment>
<dbReference type="SUPFAM" id="SSF54373">
    <property type="entry name" value="FAD-linked reductases, C-terminal domain"/>
    <property type="match status" value="1"/>
</dbReference>
<dbReference type="Gene3D" id="1.10.405.10">
    <property type="entry name" value="Guanine Nucleotide Dissociation Inhibitor, domain 1"/>
    <property type="match status" value="1"/>
</dbReference>
<dbReference type="NCBIfam" id="TIGR01409">
    <property type="entry name" value="TAT_signal_seq"/>
    <property type="match status" value="1"/>
</dbReference>
<dbReference type="PANTHER" id="PTHR43563">
    <property type="entry name" value="AMINE OXIDASE"/>
    <property type="match status" value="1"/>
</dbReference>
<dbReference type="PROSITE" id="PS51318">
    <property type="entry name" value="TAT"/>
    <property type="match status" value="1"/>
</dbReference>
<dbReference type="PANTHER" id="PTHR43563:SF1">
    <property type="entry name" value="AMINE OXIDASE [FLAVIN-CONTAINING] B"/>
    <property type="match status" value="1"/>
</dbReference>
<dbReference type="InterPro" id="IPR050703">
    <property type="entry name" value="Flavin_MAO"/>
</dbReference>
<dbReference type="PRINTS" id="PR00757">
    <property type="entry name" value="AMINEOXDASEF"/>
</dbReference>
<gene>
    <name evidence="6" type="ORF">FHP06_01450</name>
</gene>
<dbReference type="OrthoDB" id="337830at2"/>
<proteinExistence type="inferred from homology"/>
<dbReference type="SUPFAM" id="SSF51905">
    <property type="entry name" value="FAD/NAD(P)-binding domain"/>
    <property type="match status" value="1"/>
</dbReference>
<dbReference type="GO" id="GO:0016491">
    <property type="term" value="F:oxidoreductase activity"/>
    <property type="evidence" value="ECO:0007669"/>
    <property type="project" value="UniProtKB-KW"/>
</dbReference>
<reference evidence="6 7" key="1">
    <citation type="submission" date="2019-06" db="EMBL/GenBank/DDBJ databases">
        <title>Aeromicrobium sp. nov., isolated from a maize field.</title>
        <authorList>
            <person name="Lin S.-Y."/>
            <person name="Tsai C.-F."/>
            <person name="Young C.-C."/>
        </authorList>
    </citation>
    <scope>NUCLEOTIDE SEQUENCE [LARGE SCALE GENOMIC DNA]</scope>
    <source>
        <strain evidence="6 7">CC-CFT486</strain>
    </source>
</reference>
<comment type="cofactor">
    <cofactor evidence="1">
        <name>FAD</name>
        <dbReference type="ChEBI" id="CHEBI:57692"/>
    </cofactor>
</comment>
<dbReference type="InterPro" id="IPR036188">
    <property type="entry name" value="FAD/NAD-bd_sf"/>
</dbReference>
<evidence type="ECO:0000256" key="3">
    <source>
        <dbReference type="ARBA" id="ARBA00023002"/>
    </source>
</evidence>
<evidence type="ECO:0000313" key="6">
    <source>
        <dbReference type="EMBL" id="TXL62932.1"/>
    </source>
</evidence>
<feature type="binding site" evidence="4">
    <location>
        <begin position="74"/>
        <end position="75"/>
    </location>
    <ligand>
        <name>FAD</name>
        <dbReference type="ChEBI" id="CHEBI:57692"/>
    </ligand>
</feature>
<evidence type="ECO:0000256" key="4">
    <source>
        <dbReference type="PIRSR" id="PIRSR601613-1"/>
    </source>
</evidence>
<evidence type="ECO:0000256" key="2">
    <source>
        <dbReference type="ARBA" id="ARBA00005995"/>
    </source>
</evidence>
<dbReference type="InterPro" id="IPR019546">
    <property type="entry name" value="TAT_signal_bac_arc"/>
</dbReference>
<dbReference type="AlphaFoldDB" id="A0A5C8NNS2"/>
<dbReference type="InterPro" id="IPR006311">
    <property type="entry name" value="TAT_signal"/>
</dbReference>
<evidence type="ECO:0000313" key="7">
    <source>
        <dbReference type="Proteomes" id="UP000321571"/>
    </source>
</evidence>
<feature type="domain" description="Amine oxidase" evidence="5">
    <location>
        <begin position="54"/>
        <end position="491"/>
    </location>
</feature>
<protein>
    <submittedName>
        <fullName evidence="6">FAD-dependent oxidoreductase</fullName>
    </submittedName>
</protein>
<feature type="binding site" evidence="4">
    <location>
        <position position="468"/>
    </location>
    <ligand>
        <name>FAD</name>
        <dbReference type="ChEBI" id="CHEBI:57692"/>
    </ligand>
</feature>
<organism evidence="6 7">
    <name type="scientific">Aeromicrobium terrae</name>
    <dbReference type="NCBI Taxonomy" id="2498846"/>
    <lineage>
        <taxon>Bacteria</taxon>
        <taxon>Bacillati</taxon>
        <taxon>Actinomycetota</taxon>
        <taxon>Actinomycetes</taxon>
        <taxon>Propionibacteriales</taxon>
        <taxon>Nocardioidaceae</taxon>
        <taxon>Aeromicrobium</taxon>
    </lineage>
</organism>
<accession>A0A5C8NNS2</accession>
<feature type="binding site" evidence="4">
    <location>
        <position position="385"/>
    </location>
    <ligand>
        <name>substrate</name>
    </ligand>
</feature>
<keyword evidence="7" id="KW-1185">Reference proteome</keyword>
<dbReference type="EMBL" id="VDUX01000001">
    <property type="protein sequence ID" value="TXL62932.1"/>
    <property type="molecule type" value="Genomic_DNA"/>
</dbReference>
<comment type="similarity">
    <text evidence="2">Belongs to the flavin monoamine oxidase family.</text>
</comment>
<dbReference type="Pfam" id="PF01593">
    <property type="entry name" value="Amino_oxidase"/>
    <property type="match status" value="1"/>
</dbReference>
<dbReference type="InterPro" id="IPR001613">
    <property type="entry name" value="Flavin_amine_oxidase"/>
</dbReference>
<dbReference type="Proteomes" id="UP000321571">
    <property type="component" value="Unassembled WGS sequence"/>
</dbReference>
<dbReference type="Gene3D" id="3.50.50.60">
    <property type="entry name" value="FAD/NAD(P)-binding domain"/>
    <property type="match status" value="1"/>
</dbReference>
<dbReference type="InterPro" id="IPR002937">
    <property type="entry name" value="Amino_oxidase"/>
</dbReference>
<dbReference type="RefSeq" id="WP_147683087.1">
    <property type="nucleotide sequence ID" value="NZ_VDUX01000001.1"/>
</dbReference>